<gene>
    <name evidence="2" type="ORF">ON006_13220</name>
</gene>
<evidence type="ECO:0000313" key="2">
    <source>
        <dbReference type="EMBL" id="WAC14898.1"/>
    </source>
</evidence>
<name>A0A9E8SN55_9BACT</name>
<dbReference type="SUPFAM" id="SSF53597">
    <property type="entry name" value="Dihydrofolate reductase-like"/>
    <property type="match status" value="1"/>
</dbReference>
<dbReference type="GO" id="GO:0009231">
    <property type="term" value="P:riboflavin biosynthetic process"/>
    <property type="evidence" value="ECO:0007669"/>
    <property type="project" value="InterPro"/>
</dbReference>
<dbReference type="Gene3D" id="3.40.430.10">
    <property type="entry name" value="Dihydrofolate Reductase, subunit A"/>
    <property type="match status" value="1"/>
</dbReference>
<dbReference type="InterPro" id="IPR050765">
    <property type="entry name" value="Riboflavin_Biosynth_HTPR"/>
</dbReference>
<dbReference type="AlphaFoldDB" id="A0A9E8SN55"/>
<accession>A0A9E8SN55</accession>
<dbReference type="PANTHER" id="PTHR38011">
    <property type="entry name" value="DIHYDROFOLATE REDUCTASE FAMILY PROTEIN (AFU_ORTHOLOGUE AFUA_8G06820)"/>
    <property type="match status" value="1"/>
</dbReference>
<sequence length="183" mass="20738">MRKIIAAMNMTLDGFCDHTSGIPDDEIHDHYRDLLKNGDVALYGRITYQLMEYWKPLATNPTGDKSMDDFAVVMDRIPKVVFSHTLKTVEWETARIAERGLEEEVLSLRQQPGGNILVGSRSLIIALINLGLVDEFQVMIYPVIEGKGLPLFDKIHNRTVMKLVNTKTFAGGAVMLYYEFSKE</sequence>
<dbReference type="InterPro" id="IPR024072">
    <property type="entry name" value="DHFR-like_dom_sf"/>
</dbReference>
<dbReference type="EMBL" id="CP112998">
    <property type="protein sequence ID" value="WAC14898.1"/>
    <property type="molecule type" value="Genomic_DNA"/>
</dbReference>
<dbReference type="Pfam" id="PF01872">
    <property type="entry name" value="RibD_C"/>
    <property type="match status" value="1"/>
</dbReference>
<proteinExistence type="predicted"/>
<evidence type="ECO:0000259" key="1">
    <source>
        <dbReference type="Pfam" id="PF01872"/>
    </source>
</evidence>
<dbReference type="KEGG" id="dpf:ON006_13220"/>
<keyword evidence="3" id="KW-1185">Reference proteome</keyword>
<dbReference type="InterPro" id="IPR002734">
    <property type="entry name" value="RibDG_C"/>
</dbReference>
<dbReference type="PANTHER" id="PTHR38011:SF11">
    <property type="entry name" value="2,5-DIAMINO-6-RIBOSYLAMINO-4(3H)-PYRIMIDINONE 5'-PHOSPHATE REDUCTASE"/>
    <property type="match status" value="1"/>
</dbReference>
<reference evidence="2" key="1">
    <citation type="submission" date="2022-11" db="EMBL/GenBank/DDBJ databases">
        <title>Dyadobacter pollutisoli sp. nov., isolated from plastic dumped soil.</title>
        <authorList>
            <person name="Kim J.M."/>
            <person name="Kim K.R."/>
            <person name="Lee J.K."/>
            <person name="Hao L."/>
            <person name="Jeon C.O."/>
        </authorList>
    </citation>
    <scope>NUCLEOTIDE SEQUENCE</scope>
    <source>
        <strain evidence="2">U1</strain>
    </source>
</reference>
<dbReference type="Proteomes" id="UP001164653">
    <property type="component" value="Chromosome"/>
</dbReference>
<dbReference type="RefSeq" id="WP_244820265.1">
    <property type="nucleotide sequence ID" value="NZ_CP112998.1"/>
</dbReference>
<feature type="domain" description="Bacterial bifunctional deaminase-reductase C-terminal" evidence="1">
    <location>
        <begin position="2"/>
        <end position="174"/>
    </location>
</feature>
<evidence type="ECO:0000313" key="3">
    <source>
        <dbReference type="Proteomes" id="UP001164653"/>
    </source>
</evidence>
<dbReference type="GO" id="GO:0008703">
    <property type="term" value="F:5-amino-6-(5-phosphoribosylamino)uracil reductase activity"/>
    <property type="evidence" value="ECO:0007669"/>
    <property type="project" value="InterPro"/>
</dbReference>
<protein>
    <submittedName>
        <fullName evidence="2">Dihydrofolate reductase family protein</fullName>
    </submittedName>
</protein>
<organism evidence="2 3">
    <name type="scientific">Dyadobacter pollutisoli</name>
    <dbReference type="NCBI Taxonomy" id="2910158"/>
    <lineage>
        <taxon>Bacteria</taxon>
        <taxon>Pseudomonadati</taxon>
        <taxon>Bacteroidota</taxon>
        <taxon>Cytophagia</taxon>
        <taxon>Cytophagales</taxon>
        <taxon>Spirosomataceae</taxon>
        <taxon>Dyadobacter</taxon>
    </lineage>
</organism>